<dbReference type="HOGENOM" id="CLU_2679000_0_0_2"/>
<proteinExistence type="predicted"/>
<reference evidence="1 2" key="1">
    <citation type="submission" date="2014-07" db="EMBL/GenBank/DDBJ databases">
        <title>Methanogenic archaea and the global carbon cycle.</title>
        <authorList>
            <person name="Henriksen J.R."/>
            <person name="Luke J."/>
            <person name="Reinhart S."/>
            <person name="Benedict M.N."/>
            <person name="Youngblut N.D."/>
            <person name="Metcalf M.E."/>
            <person name="Whitaker R.J."/>
            <person name="Metcalf W.W."/>
        </authorList>
    </citation>
    <scope>NUCLEOTIDE SEQUENCE [LARGE SCALE GENOMIC DNA]</scope>
    <source>
        <strain evidence="1 2">C2J</strain>
    </source>
</reference>
<protein>
    <submittedName>
        <fullName evidence="1">Uncharacterized protein</fullName>
    </submittedName>
</protein>
<name>A0A0E3PSM4_9EURY</name>
<gene>
    <name evidence="1" type="ORF">MSSAC_3828</name>
</gene>
<sequence>MALNIVIVYYKKRCCRTPKHEGKRNIEKQSDCQEHKKDNQLSIIAAQSDPPLEECKRIYAYVKEYTLHSYDFFS</sequence>
<dbReference type="KEGG" id="msj:MSSAC_3828"/>
<evidence type="ECO:0000313" key="1">
    <source>
        <dbReference type="EMBL" id="AKB38418.1"/>
    </source>
</evidence>
<dbReference type="EMBL" id="CP009508">
    <property type="protein sequence ID" value="AKB38418.1"/>
    <property type="molecule type" value="Genomic_DNA"/>
</dbReference>
<organism evidence="1 2">
    <name type="scientific">Methanosarcina siciliae C2J</name>
    <dbReference type="NCBI Taxonomy" id="1434118"/>
    <lineage>
        <taxon>Archaea</taxon>
        <taxon>Methanobacteriati</taxon>
        <taxon>Methanobacteriota</taxon>
        <taxon>Stenosarchaea group</taxon>
        <taxon>Methanomicrobia</taxon>
        <taxon>Methanosarcinales</taxon>
        <taxon>Methanosarcinaceae</taxon>
        <taxon>Methanosarcina</taxon>
    </lineage>
</organism>
<dbReference type="PATRIC" id="fig|1434118.4.peg.4921"/>
<dbReference type="STRING" id="1434118.MSSAC_3828"/>
<dbReference type="Proteomes" id="UP000033123">
    <property type="component" value="Chromosome"/>
</dbReference>
<evidence type="ECO:0000313" key="2">
    <source>
        <dbReference type="Proteomes" id="UP000033123"/>
    </source>
</evidence>
<accession>A0A0E3PSM4</accession>
<dbReference type="AlphaFoldDB" id="A0A0E3PSM4"/>